<keyword evidence="4 9" id="KW-1003">Cell membrane</keyword>
<feature type="transmembrane region" description="Helical" evidence="9">
    <location>
        <begin position="172"/>
        <end position="193"/>
    </location>
</feature>
<evidence type="ECO:0000256" key="1">
    <source>
        <dbReference type="ARBA" id="ARBA00004429"/>
    </source>
</evidence>
<name>A0A844ARZ2_9BURK</name>
<evidence type="ECO:0000256" key="8">
    <source>
        <dbReference type="ARBA" id="ARBA00023136"/>
    </source>
</evidence>
<comment type="caution">
    <text evidence="11">The sequence shown here is derived from an EMBL/GenBank/DDBJ whole genome shotgun (WGS) entry which is preliminary data.</text>
</comment>
<feature type="transmembrane region" description="Helical" evidence="9">
    <location>
        <begin position="94"/>
        <end position="112"/>
    </location>
</feature>
<evidence type="ECO:0000256" key="2">
    <source>
        <dbReference type="ARBA" id="ARBA00007783"/>
    </source>
</evidence>
<dbReference type="EMBL" id="WJBU01000005">
    <property type="protein sequence ID" value="MRD46824.1"/>
    <property type="molecule type" value="Genomic_DNA"/>
</dbReference>
<dbReference type="PANTHER" id="PTHR30413">
    <property type="entry name" value="INNER MEMBRANE TRANSPORT PERMEASE"/>
    <property type="match status" value="1"/>
</dbReference>
<feature type="transmembrane region" description="Helical" evidence="9">
    <location>
        <begin position="132"/>
        <end position="160"/>
    </location>
</feature>
<feature type="transmembrane region" description="Helical" evidence="9">
    <location>
        <begin position="58"/>
        <end position="82"/>
    </location>
</feature>
<dbReference type="InterPro" id="IPR013525">
    <property type="entry name" value="ABC2_TM"/>
</dbReference>
<proteinExistence type="inferred from homology"/>
<organism evidence="11 12">
    <name type="scientific">Caenimonas koreensis DSM 17982</name>
    <dbReference type="NCBI Taxonomy" id="1121255"/>
    <lineage>
        <taxon>Bacteria</taxon>
        <taxon>Pseudomonadati</taxon>
        <taxon>Pseudomonadota</taxon>
        <taxon>Betaproteobacteria</taxon>
        <taxon>Burkholderiales</taxon>
        <taxon>Comamonadaceae</taxon>
        <taxon>Caenimonas</taxon>
    </lineage>
</organism>
<dbReference type="PROSITE" id="PS51012">
    <property type="entry name" value="ABC_TM2"/>
    <property type="match status" value="1"/>
</dbReference>
<keyword evidence="6 9" id="KW-0812">Transmembrane</keyword>
<dbReference type="AlphaFoldDB" id="A0A844ARZ2"/>
<keyword evidence="8 9" id="KW-0472">Membrane</keyword>
<evidence type="ECO:0000313" key="12">
    <source>
        <dbReference type="Proteomes" id="UP000487350"/>
    </source>
</evidence>
<evidence type="ECO:0000259" key="10">
    <source>
        <dbReference type="PROSITE" id="PS51012"/>
    </source>
</evidence>
<dbReference type="InterPro" id="IPR047817">
    <property type="entry name" value="ABC2_TM_bact-type"/>
</dbReference>
<evidence type="ECO:0000313" key="11">
    <source>
        <dbReference type="EMBL" id="MRD46824.1"/>
    </source>
</evidence>
<feature type="transmembrane region" description="Helical" evidence="9">
    <location>
        <begin position="205"/>
        <end position="223"/>
    </location>
</feature>
<evidence type="ECO:0000256" key="5">
    <source>
        <dbReference type="ARBA" id="ARBA00022519"/>
    </source>
</evidence>
<evidence type="ECO:0000256" key="7">
    <source>
        <dbReference type="ARBA" id="ARBA00022989"/>
    </source>
</evidence>
<dbReference type="GO" id="GO:0140359">
    <property type="term" value="F:ABC-type transporter activity"/>
    <property type="evidence" value="ECO:0007669"/>
    <property type="project" value="InterPro"/>
</dbReference>
<dbReference type="GO" id="GO:0005886">
    <property type="term" value="C:plasma membrane"/>
    <property type="evidence" value="ECO:0007669"/>
    <property type="project" value="UniProtKB-SubCell"/>
</dbReference>
<comment type="similarity">
    <text evidence="2 9">Belongs to the ABC-2 integral membrane protein family.</text>
</comment>
<keyword evidence="7 9" id="KW-1133">Transmembrane helix</keyword>
<dbReference type="GO" id="GO:0015920">
    <property type="term" value="P:lipopolysaccharide transport"/>
    <property type="evidence" value="ECO:0007669"/>
    <property type="project" value="TreeGrafter"/>
</dbReference>
<keyword evidence="5" id="KW-0997">Cell inner membrane</keyword>
<gene>
    <name evidence="11" type="ORF">GHT07_06025</name>
</gene>
<dbReference type="PANTHER" id="PTHR30413:SF8">
    <property type="entry name" value="TRANSPORT PERMEASE PROTEIN"/>
    <property type="match status" value="1"/>
</dbReference>
<protein>
    <recommendedName>
        <fullName evidence="9">Transport permease protein</fullName>
    </recommendedName>
</protein>
<comment type="subcellular location">
    <subcellularLocation>
        <location evidence="1 9">Cell inner membrane</location>
        <topology evidence="1 9">Multi-pass membrane protein</topology>
    </subcellularLocation>
</comment>
<dbReference type="OrthoDB" id="9786910at2"/>
<reference evidence="11 12" key="1">
    <citation type="submission" date="2019-11" db="EMBL/GenBank/DDBJ databases">
        <title>Caenimonas koreensis gen. nov., sp. nov., isolated from activated sludge.</title>
        <authorList>
            <person name="Seung H.R."/>
        </authorList>
    </citation>
    <scope>NUCLEOTIDE SEQUENCE [LARGE SCALE GENOMIC DNA]</scope>
    <source>
        <strain evidence="11 12">EMB320</strain>
    </source>
</reference>
<dbReference type="Pfam" id="PF01061">
    <property type="entry name" value="ABC2_membrane"/>
    <property type="match status" value="1"/>
</dbReference>
<accession>A0A844ARZ2</accession>
<feature type="transmembrane region" description="Helical" evidence="9">
    <location>
        <begin position="254"/>
        <end position="275"/>
    </location>
</feature>
<evidence type="ECO:0000256" key="4">
    <source>
        <dbReference type="ARBA" id="ARBA00022475"/>
    </source>
</evidence>
<evidence type="ECO:0000256" key="9">
    <source>
        <dbReference type="RuleBase" id="RU361157"/>
    </source>
</evidence>
<feature type="domain" description="ABC transmembrane type-2" evidence="10">
    <location>
        <begin position="59"/>
        <end position="278"/>
    </location>
</feature>
<dbReference type="Proteomes" id="UP000487350">
    <property type="component" value="Unassembled WGS sequence"/>
</dbReference>
<evidence type="ECO:0000256" key="6">
    <source>
        <dbReference type="ARBA" id="ARBA00022692"/>
    </source>
</evidence>
<evidence type="ECO:0000256" key="3">
    <source>
        <dbReference type="ARBA" id="ARBA00022448"/>
    </source>
</evidence>
<keyword evidence="3 9" id="KW-0813">Transport</keyword>
<keyword evidence="12" id="KW-1185">Reference proteome</keyword>
<sequence>MDTMSTDLSTPSHSSQRVTVIEPPAGWRMLDWRELWAYRELLWVLTARDIKVRYKQTVLGAGWAILRPVAAMLIFTIVFGRLARIPSDGLPYPIFVYAALLPWTFFASAITASGQSLVGSAHLVSKVYFPRLIIPLASIGAAFVDLLVSAVLLVLMMVWYRVGWTPNLLAAPLLLLGAAFLALGTGTLLSALTVKYRDFTHITPFVVQIWMYATPVIFPLSIVPPQWQWVMLLNPMTGIIEGFRSCFLGQPFNVPAIATSLLIAVAVFAAAIAYFEKVERRFADII</sequence>